<gene>
    <name evidence="4" type="ORF">E4U43_003573</name>
</gene>
<reference evidence="4" key="1">
    <citation type="journal article" date="2020" name="bioRxiv">
        <title>Whole genome comparisons of ergot fungi reveals the divergence and evolution of species within the genus Claviceps are the result of varying mechanisms driving genome evolution and host range expansion.</title>
        <authorList>
            <person name="Wyka S.A."/>
            <person name="Mondo S.J."/>
            <person name="Liu M."/>
            <person name="Dettman J."/>
            <person name="Nalam V."/>
            <person name="Broders K.D."/>
        </authorList>
    </citation>
    <scope>NUCLEOTIDE SEQUENCE</scope>
    <source>
        <strain evidence="4">CCC 602</strain>
    </source>
</reference>
<evidence type="ECO:0000256" key="1">
    <source>
        <dbReference type="SAM" id="Coils"/>
    </source>
</evidence>
<proteinExistence type="predicted"/>
<evidence type="ECO:0000313" key="5">
    <source>
        <dbReference type="Proteomes" id="UP000748025"/>
    </source>
</evidence>
<feature type="region of interest" description="Disordered" evidence="2">
    <location>
        <begin position="241"/>
        <end position="261"/>
    </location>
</feature>
<dbReference type="OrthoDB" id="5399559at2759"/>
<dbReference type="InterPro" id="IPR058602">
    <property type="entry name" value="YAG7_dimerisation_dom"/>
</dbReference>
<organism evidence="4 5">
    <name type="scientific">Claviceps pusilla</name>
    <dbReference type="NCBI Taxonomy" id="123648"/>
    <lineage>
        <taxon>Eukaryota</taxon>
        <taxon>Fungi</taxon>
        <taxon>Dikarya</taxon>
        <taxon>Ascomycota</taxon>
        <taxon>Pezizomycotina</taxon>
        <taxon>Sordariomycetes</taxon>
        <taxon>Hypocreomycetidae</taxon>
        <taxon>Hypocreales</taxon>
        <taxon>Clavicipitaceae</taxon>
        <taxon>Claviceps</taxon>
    </lineage>
</organism>
<dbReference type="Pfam" id="PF26434">
    <property type="entry name" value="YAG7_C"/>
    <property type="match status" value="1"/>
</dbReference>
<sequence length="432" mass="46243">MAASATQSAPKASKKKLANAIERVNSPAPSAGSGAAADSQDEGYESPYIKELQNFFGLKTNASKTDSILRQHVGTPLEELVISRVINTDQKVQIEKKPALQAQLTQMEQQLAQFQKVHEQYRSRAAADKAEWEKSLEKAKEDAVSETKAGFQQSLKDSLLTLSQFLRLAAYRREEASEPESDESQAIEGVLLAIYAGDENAVSSMLKLVQGTDDKVFSVPGEELQTTYSVVKTLATEYKTPLCEGTPQPDGAPPEASVTDAAPAPAVDGEATAEIAAGEASTVGEQDVSANGSVTVDAASAMAESHCDTENGLSASQEWVDVKVPHESSEAETQPDASPLSPPAATTQSKSWADDQPEQAALEPHSNPNEAHDGFHSVPRNKSRQDREGSGSWRGRGRGEHRGRGAHRGDMRGRGRGRGGVPSRPRRNEESS</sequence>
<evidence type="ECO:0000256" key="2">
    <source>
        <dbReference type="SAM" id="MobiDB-lite"/>
    </source>
</evidence>
<feature type="region of interest" description="Disordered" evidence="2">
    <location>
        <begin position="321"/>
        <end position="432"/>
    </location>
</feature>
<feature type="compositionally biased region" description="Basic and acidic residues" evidence="2">
    <location>
        <begin position="397"/>
        <end position="413"/>
    </location>
</feature>
<evidence type="ECO:0000313" key="4">
    <source>
        <dbReference type="EMBL" id="KAG6016534.1"/>
    </source>
</evidence>
<comment type="caution">
    <text evidence="4">The sequence shown here is derived from an EMBL/GenBank/DDBJ whole genome shotgun (WGS) entry which is preliminary data.</text>
</comment>
<feature type="compositionally biased region" description="Polar residues" evidence="2">
    <location>
        <begin position="1"/>
        <end position="10"/>
    </location>
</feature>
<keyword evidence="1" id="KW-0175">Coiled coil</keyword>
<accession>A0A9P7T0I0</accession>
<dbReference type="EMBL" id="SRPW01000240">
    <property type="protein sequence ID" value="KAG6016534.1"/>
    <property type="molecule type" value="Genomic_DNA"/>
</dbReference>
<feature type="domain" description="YAG7-like dimerisation" evidence="3">
    <location>
        <begin position="153"/>
        <end position="236"/>
    </location>
</feature>
<feature type="region of interest" description="Disordered" evidence="2">
    <location>
        <begin position="1"/>
        <end position="44"/>
    </location>
</feature>
<name>A0A9P7T0I0_9HYPO</name>
<protein>
    <recommendedName>
        <fullName evidence="3">YAG7-like dimerisation domain-containing protein</fullName>
    </recommendedName>
</protein>
<evidence type="ECO:0000259" key="3">
    <source>
        <dbReference type="Pfam" id="PF26434"/>
    </source>
</evidence>
<dbReference type="Proteomes" id="UP000748025">
    <property type="component" value="Unassembled WGS sequence"/>
</dbReference>
<dbReference type="AlphaFoldDB" id="A0A9P7T0I0"/>
<feature type="coiled-coil region" evidence="1">
    <location>
        <begin position="97"/>
        <end position="149"/>
    </location>
</feature>
<keyword evidence="5" id="KW-1185">Reference proteome</keyword>
<feature type="compositionally biased region" description="Low complexity" evidence="2">
    <location>
        <begin position="26"/>
        <end position="37"/>
    </location>
</feature>